<dbReference type="Pfam" id="PF14759">
    <property type="entry name" value="Reductase_C"/>
    <property type="match status" value="1"/>
</dbReference>
<evidence type="ECO:0000256" key="3">
    <source>
        <dbReference type="ARBA" id="ARBA00022827"/>
    </source>
</evidence>
<dbReference type="EMBL" id="WBKB01000002">
    <property type="protein sequence ID" value="KAB1643911.1"/>
    <property type="molecule type" value="Genomic_DNA"/>
</dbReference>
<protein>
    <recommendedName>
        <fullName evidence="9">Ferredoxin reductase</fullName>
    </recommendedName>
</protein>
<dbReference type="GO" id="GO:0005737">
    <property type="term" value="C:cytoplasm"/>
    <property type="evidence" value="ECO:0007669"/>
    <property type="project" value="TreeGrafter"/>
</dbReference>
<keyword evidence="4" id="KW-0560">Oxidoreductase</keyword>
<evidence type="ECO:0000256" key="4">
    <source>
        <dbReference type="ARBA" id="ARBA00023002"/>
    </source>
</evidence>
<evidence type="ECO:0008006" key="9">
    <source>
        <dbReference type="Google" id="ProtNLM"/>
    </source>
</evidence>
<gene>
    <name evidence="7" type="ORF">F8O05_03675</name>
</gene>
<evidence type="ECO:0000256" key="1">
    <source>
        <dbReference type="ARBA" id="ARBA00001974"/>
    </source>
</evidence>
<proteinExistence type="predicted"/>
<dbReference type="Gene3D" id="3.30.390.30">
    <property type="match status" value="1"/>
</dbReference>
<keyword evidence="3" id="KW-0274">FAD</keyword>
<organism evidence="7 8">
    <name type="scientific">Gulosibacter chungangensis</name>
    <dbReference type="NCBI Taxonomy" id="979746"/>
    <lineage>
        <taxon>Bacteria</taxon>
        <taxon>Bacillati</taxon>
        <taxon>Actinomycetota</taxon>
        <taxon>Actinomycetes</taxon>
        <taxon>Micrococcales</taxon>
        <taxon>Microbacteriaceae</taxon>
        <taxon>Gulosibacter</taxon>
    </lineage>
</organism>
<feature type="domain" description="FAD/NAD(P)-binding" evidence="5">
    <location>
        <begin position="11"/>
        <end position="303"/>
    </location>
</feature>
<reference evidence="7 8" key="1">
    <citation type="submission" date="2019-09" db="EMBL/GenBank/DDBJ databases">
        <title>Phylogeny of genus Pseudoclavibacter and closely related genus.</title>
        <authorList>
            <person name="Li Y."/>
        </authorList>
    </citation>
    <scope>NUCLEOTIDE SEQUENCE [LARGE SCALE GENOMIC DNA]</scope>
    <source>
        <strain evidence="7 8">KCTC 13959</strain>
    </source>
</reference>
<dbReference type="PRINTS" id="PR00368">
    <property type="entry name" value="FADPNR"/>
</dbReference>
<comment type="cofactor">
    <cofactor evidence="1">
        <name>FAD</name>
        <dbReference type="ChEBI" id="CHEBI:57692"/>
    </cofactor>
</comment>
<dbReference type="SUPFAM" id="SSF55424">
    <property type="entry name" value="FAD/NAD-linked reductases, dimerisation (C-terminal) domain"/>
    <property type="match status" value="1"/>
</dbReference>
<evidence type="ECO:0000259" key="5">
    <source>
        <dbReference type="Pfam" id="PF07992"/>
    </source>
</evidence>
<dbReference type="Pfam" id="PF07992">
    <property type="entry name" value="Pyr_redox_2"/>
    <property type="match status" value="1"/>
</dbReference>
<feature type="domain" description="Reductase C-terminal" evidence="6">
    <location>
        <begin position="322"/>
        <end position="402"/>
    </location>
</feature>
<dbReference type="SUPFAM" id="SSF51905">
    <property type="entry name" value="FAD/NAD(P)-binding domain"/>
    <property type="match status" value="1"/>
</dbReference>
<name>A0A7J5BCK9_9MICO</name>
<evidence type="ECO:0000256" key="2">
    <source>
        <dbReference type="ARBA" id="ARBA00022630"/>
    </source>
</evidence>
<dbReference type="GO" id="GO:0016651">
    <property type="term" value="F:oxidoreductase activity, acting on NAD(P)H"/>
    <property type="evidence" value="ECO:0007669"/>
    <property type="project" value="TreeGrafter"/>
</dbReference>
<keyword evidence="2" id="KW-0285">Flavoprotein</keyword>
<evidence type="ECO:0000313" key="7">
    <source>
        <dbReference type="EMBL" id="KAB1643911.1"/>
    </source>
</evidence>
<dbReference type="PANTHER" id="PTHR43557:SF2">
    <property type="entry name" value="RIESKE DOMAIN-CONTAINING PROTEIN-RELATED"/>
    <property type="match status" value="1"/>
</dbReference>
<dbReference type="Proteomes" id="UP000433493">
    <property type="component" value="Unassembled WGS sequence"/>
</dbReference>
<evidence type="ECO:0000259" key="6">
    <source>
        <dbReference type="Pfam" id="PF14759"/>
    </source>
</evidence>
<dbReference type="RefSeq" id="WP_158051415.1">
    <property type="nucleotide sequence ID" value="NZ_WBKB01000002.1"/>
</dbReference>
<dbReference type="InterPro" id="IPR016156">
    <property type="entry name" value="FAD/NAD-linked_Rdtase_dimer_sf"/>
</dbReference>
<accession>A0A7J5BCK9</accession>
<dbReference type="PANTHER" id="PTHR43557">
    <property type="entry name" value="APOPTOSIS-INDUCING FACTOR 1"/>
    <property type="match status" value="1"/>
</dbReference>
<dbReference type="Gene3D" id="3.50.50.60">
    <property type="entry name" value="FAD/NAD(P)-binding domain"/>
    <property type="match status" value="2"/>
</dbReference>
<dbReference type="InterPro" id="IPR036188">
    <property type="entry name" value="FAD/NAD-bd_sf"/>
</dbReference>
<dbReference type="InterPro" id="IPR023753">
    <property type="entry name" value="FAD/NAD-binding_dom"/>
</dbReference>
<sequence length="403" mass="43414">MSSQQVAKSGVVIVGGGLAAANTAETLRSLGYELPITIISEEPTLPYERPPLSKEFLLGKKEIDDAIAHDAAWYQHHNVTVVLGERVTEIDRSAHTVTLALGTVLPYDTLVLATGARSRTLPDTEAQQLTLRRVEDAQYIREQIPHGGQAVIVGAGWIGLEVASSARQQGMEVTVIAPGKVPLGKIMGERIGEHFAELHRKHGVELKMETKVTGVLEKAGQITGLATSAGDVQADRILIAIGAVPNTELAEAAGLEVDNGVVTDASLRTSDPDILAAGDVANAEHLTLGRLRVEHWDNAIRQGKLAAQTIMGTGEQYDWQPYFFTDQFDLGMEYVGHADASAEVVVRGDMAAGEFIVFWLSEGIVKAAMNVNIWDVNDDLRALIGRKIDRSGLENPDIPLTKL</sequence>
<keyword evidence="8" id="KW-1185">Reference proteome</keyword>
<evidence type="ECO:0000313" key="8">
    <source>
        <dbReference type="Proteomes" id="UP000433493"/>
    </source>
</evidence>
<dbReference type="InterPro" id="IPR028202">
    <property type="entry name" value="Reductase_C"/>
</dbReference>
<dbReference type="AlphaFoldDB" id="A0A7J5BCK9"/>
<comment type="caution">
    <text evidence="7">The sequence shown here is derived from an EMBL/GenBank/DDBJ whole genome shotgun (WGS) entry which is preliminary data.</text>
</comment>
<dbReference type="OrthoDB" id="1145at2"/>
<dbReference type="PRINTS" id="PR00411">
    <property type="entry name" value="PNDRDTASEI"/>
</dbReference>
<dbReference type="InterPro" id="IPR050446">
    <property type="entry name" value="FAD-oxidoreductase/Apoptosis"/>
</dbReference>